<dbReference type="EMBL" id="JABBWG010000001">
    <property type="protein sequence ID" value="KAG1827577.1"/>
    <property type="molecule type" value="Genomic_DNA"/>
</dbReference>
<proteinExistence type="predicted"/>
<organism evidence="1 2">
    <name type="scientific">Suillus subaureus</name>
    <dbReference type="NCBI Taxonomy" id="48587"/>
    <lineage>
        <taxon>Eukaryota</taxon>
        <taxon>Fungi</taxon>
        <taxon>Dikarya</taxon>
        <taxon>Basidiomycota</taxon>
        <taxon>Agaricomycotina</taxon>
        <taxon>Agaricomycetes</taxon>
        <taxon>Agaricomycetidae</taxon>
        <taxon>Boletales</taxon>
        <taxon>Suillineae</taxon>
        <taxon>Suillaceae</taxon>
        <taxon>Suillus</taxon>
    </lineage>
</organism>
<evidence type="ECO:0000313" key="1">
    <source>
        <dbReference type="EMBL" id="KAG1827577.1"/>
    </source>
</evidence>
<protein>
    <submittedName>
        <fullName evidence="1">Uncharacterized protein</fullName>
    </submittedName>
</protein>
<keyword evidence="2" id="KW-1185">Reference proteome</keyword>
<evidence type="ECO:0000313" key="2">
    <source>
        <dbReference type="Proteomes" id="UP000807769"/>
    </source>
</evidence>
<name>A0A9P7JKQ4_9AGAM</name>
<accession>A0A9P7JKQ4</accession>
<dbReference type="Proteomes" id="UP000807769">
    <property type="component" value="Unassembled WGS sequence"/>
</dbReference>
<dbReference type="RefSeq" id="XP_041200424.1">
    <property type="nucleotide sequence ID" value="XM_041339145.1"/>
</dbReference>
<comment type="caution">
    <text evidence="1">The sequence shown here is derived from an EMBL/GenBank/DDBJ whole genome shotgun (WGS) entry which is preliminary data.</text>
</comment>
<dbReference type="AlphaFoldDB" id="A0A9P7JKQ4"/>
<gene>
    <name evidence="1" type="ORF">BJ212DRAFT_1474735</name>
</gene>
<sequence length="252" mass="27823">MTYIYNNRPGVTWITLFEHTTEGSFDDLNFDLNFACYILSHMHIGPCYWPTEVPIYNLWPLADEPLGYIAMNDHGGLLVVPSERKEYDILVPIYGLTAQDDGKALYNTEMVSRVHKTKLISVWTWPTHENFGVQLAPWPFGHYLAATFNNIDDCNDNFNDSTYSEAFTDYTAGSYYPQGFGSYYDFIPGTSTSSLALALGPAQPSPSPSPAIASTVDGTCFSTVNGIIDGIVNSIINGTVNGTFTNTTRATS</sequence>
<reference evidence="1" key="1">
    <citation type="journal article" date="2020" name="New Phytol.">
        <title>Comparative genomics reveals dynamic genome evolution in host specialist ectomycorrhizal fungi.</title>
        <authorList>
            <person name="Lofgren L.A."/>
            <person name="Nguyen N.H."/>
            <person name="Vilgalys R."/>
            <person name="Ruytinx J."/>
            <person name="Liao H.L."/>
            <person name="Branco S."/>
            <person name="Kuo A."/>
            <person name="LaButti K."/>
            <person name="Lipzen A."/>
            <person name="Andreopoulos W."/>
            <person name="Pangilinan J."/>
            <person name="Riley R."/>
            <person name="Hundley H."/>
            <person name="Na H."/>
            <person name="Barry K."/>
            <person name="Grigoriev I.V."/>
            <person name="Stajich J.E."/>
            <person name="Kennedy P.G."/>
        </authorList>
    </citation>
    <scope>NUCLEOTIDE SEQUENCE</scope>
    <source>
        <strain evidence="1">MN1</strain>
    </source>
</reference>
<dbReference type="GeneID" id="64633161"/>
<dbReference type="OrthoDB" id="2669829at2759"/>